<reference evidence="3" key="1">
    <citation type="journal article" date="2021" name="Microorganisms">
        <title>Phylogenomic Reconstruction and Metabolic Potential of the Genus Aminobacter.</title>
        <authorList>
            <person name="Artuso I."/>
            <person name="Turrini P."/>
            <person name="Pirolo M."/>
            <person name="Lugli G.A."/>
            <person name="Ventura M."/>
            <person name="Visca P."/>
        </authorList>
    </citation>
    <scope>NUCLEOTIDE SEQUENCE</scope>
    <source>
        <strain evidence="3">LMG 26462</strain>
    </source>
</reference>
<dbReference type="Pfam" id="PF05016">
    <property type="entry name" value="ParE_toxin"/>
    <property type="match status" value="1"/>
</dbReference>
<sequence length="99" mass="11357">MKVVFTHAAEIDLGFIVDHIAEDNPTRALSFVLELRESCAGLADLPFGYSVARRLAGSDIRRRVHGNYLIFYRVHENRIEVLRILHGAMDYERLFAPDE</sequence>
<dbReference type="EMBL" id="JAFLWW010000003">
    <property type="protein sequence ID" value="MBT1156546.1"/>
    <property type="molecule type" value="Genomic_DNA"/>
</dbReference>
<dbReference type="Gene3D" id="3.30.2310.20">
    <property type="entry name" value="RelE-like"/>
    <property type="match status" value="1"/>
</dbReference>
<organism evidence="3 4">
    <name type="scientific">Aminobacter anthyllidis</name>
    <dbReference type="NCBI Taxonomy" id="1035067"/>
    <lineage>
        <taxon>Bacteria</taxon>
        <taxon>Pseudomonadati</taxon>
        <taxon>Pseudomonadota</taxon>
        <taxon>Alphaproteobacteria</taxon>
        <taxon>Hyphomicrobiales</taxon>
        <taxon>Phyllobacteriaceae</taxon>
        <taxon>Aminobacter</taxon>
    </lineage>
</organism>
<evidence type="ECO:0000313" key="4">
    <source>
        <dbReference type="Proteomes" id="UP001138921"/>
    </source>
</evidence>
<dbReference type="Proteomes" id="UP001138921">
    <property type="component" value="Unassembled WGS sequence"/>
</dbReference>
<evidence type="ECO:0000313" key="3">
    <source>
        <dbReference type="EMBL" id="MBT1156546.1"/>
    </source>
</evidence>
<dbReference type="InterPro" id="IPR007712">
    <property type="entry name" value="RelE/ParE_toxin"/>
</dbReference>
<protein>
    <submittedName>
        <fullName evidence="3">Type II toxin-antitoxin system RelE/ParE family toxin</fullName>
    </submittedName>
</protein>
<dbReference type="RefSeq" id="WP_214389791.1">
    <property type="nucleotide sequence ID" value="NZ_JAFLWW010000003.1"/>
</dbReference>
<dbReference type="InterPro" id="IPR035093">
    <property type="entry name" value="RelE/ParE_toxin_dom_sf"/>
</dbReference>
<comment type="similarity">
    <text evidence="1">Belongs to the RelE toxin family.</text>
</comment>
<keyword evidence="4" id="KW-1185">Reference proteome</keyword>
<dbReference type="PANTHER" id="PTHR33755">
    <property type="entry name" value="TOXIN PARE1-RELATED"/>
    <property type="match status" value="1"/>
</dbReference>
<comment type="caution">
    <text evidence="3">The sequence shown here is derived from an EMBL/GenBank/DDBJ whole genome shotgun (WGS) entry which is preliminary data.</text>
</comment>
<keyword evidence="2" id="KW-1277">Toxin-antitoxin system</keyword>
<evidence type="ECO:0000256" key="2">
    <source>
        <dbReference type="ARBA" id="ARBA00022649"/>
    </source>
</evidence>
<reference evidence="3" key="2">
    <citation type="submission" date="2021-03" db="EMBL/GenBank/DDBJ databases">
        <authorList>
            <person name="Artuso I."/>
            <person name="Turrini P."/>
            <person name="Pirolo M."/>
            <person name="Lugli G.A."/>
            <person name="Ventura M."/>
            <person name="Visca P."/>
        </authorList>
    </citation>
    <scope>NUCLEOTIDE SEQUENCE</scope>
    <source>
        <strain evidence="3">LMG 26462</strain>
    </source>
</reference>
<name>A0A9X1AAX2_9HYPH</name>
<accession>A0A9X1AAX2</accession>
<evidence type="ECO:0000256" key="1">
    <source>
        <dbReference type="ARBA" id="ARBA00006226"/>
    </source>
</evidence>
<dbReference type="AlphaFoldDB" id="A0A9X1AAX2"/>
<proteinExistence type="inferred from homology"/>
<gene>
    <name evidence="3" type="ORF">J1C56_13175</name>
</gene>
<dbReference type="InterPro" id="IPR051803">
    <property type="entry name" value="TA_system_RelE-like_toxin"/>
</dbReference>
<dbReference type="PANTHER" id="PTHR33755:SF6">
    <property type="entry name" value="PLASMID STABILIZATION SYSTEM PROTEIN"/>
    <property type="match status" value="1"/>
</dbReference>